<evidence type="ECO:0000313" key="8">
    <source>
        <dbReference type="Proteomes" id="UP001194746"/>
    </source>
</evidence>
<gene>
    <name evidence="7" type="ORF">FE257_007747</name>
</gene>
<dbReference type="GO" id="GO:0008180">
    <property type="term" value="C:COP9 signalosome"/>
    <property type="evidence" value="ECO:0007669"/>
    <property type="project" value="UniProtKB-KW"/>
</dbReference>
<feature type="domain" description="CSN8/PSMD8/EIF3K" evidence="6">
    <location>
        <begin position="49"/>
        <end position="190"/>
    </location>
</feature>
<reference evidence="7" key="1">
    <citation type="journal article" date="2019" name="Beilstein J. Org. Chem.">
        <title>Nanangenines: drimane sesquiterpenoids as the dominant metabolite cohort of a novel Australian fungus, Aspergillus nanangensis.</title>
        <authorList>
            <person name="Lacey H.J."/>
            <person name="Gilchrist C.L.M."/>
            <person name="Crombie A."/>
            <person name="Kalaitzis J.A."/>
            <person name="Vuong D."/>
            <person name="Rutledge P.J."/>
            <person name="Turner P."/>
            <person name="Pitt J.I."/>
            <person name="Lacey E."/>
            <person name="Chooi Y.H."/>
            <person name="Piggott A.M."/>
        </authorList>
    </citation>
    <scope>NUCLEOTIDE SEQUENCE</scope>
    <source>
        <strain evidence="7">MST-FP2251</strain>
    </source>
</reference>
<evidence type="ECO:0000256" key="1">
    <source>
        <dbReference type="ARBA" id="ARBA00004123"/>
    </source>
</evidence>
<keyword evidence="3" id="KW-0963">Cytoplasm</keyword>
<accession>A0AAD4CWY8</accession>
<comment type="caution">
    <text evidence="7">The sequence shown here is derived from an EMBL/GenBank/DDBJ whole genome shotgun (WGS) entry which is preliminary data.</text>
</comment>
<evidence type="ECO:0000313" key="7">
    <source>
        <dbReference type="EMBL" id="KAF9894245.1"/>
    </source>
</evidence>
<dbReference type="Proteomes" id="UP001194746">
    <property type="component" value="Unassembled WGS sequence"/>
</dbReference>
<evidence type="ECO:0000259" key="6">
    <source>
        <dbReference type="Pfam" id="PF10075"/>
    </source>
</evidence>
<dbReference type="GO" id="GO:0000338">
    <property type="term" value="P:protein deneddylation"/>
    <property type="evidence" value="ECO:0007669"/>
    <property type="project" value="InterPro"/>
</dbReference>
<evidence type="ECO:0000256" key="4">
    <source>
        <dbReference type="ARBA" id="ARBA00022790"/>
    </source>
</evidence>
<dbReference type="InterPro" id="IPR033464">
    <property type="entry name" value="CSN8_PSD8_EIF3K"/>
</dbReference>
<dbReference type="GO" id="GO:0010387">
    <property type="term" value="P:COP9 signalosome assembly"/>
    <property type="evidence" value="ECO:0007669"/>
    <property type="project" value="InterPro"/>
</dbReference>
<protein>
    <recommendedName>
        <fullName evidence="6">CSN8/PSMD8/EIF3K domain-containing protein</fullName>
    </recommendedName>
</protein>
<dbReference type="InterPro" id="IPR033205">
    <property type="entry name" value="COP9_CSN8"/>
</dbReference>
<proteinExistence type="predicted"/>
<sequence>MDLPDLSIDQLSTVLTAAQTPEDLYDTLSQYEAQACLLQNPIDQPSDLLSLFYSTFFFSHLLNDKICEARMMTKRVPEDLSHQDPTLQNCLTLLQAVWQRRYDQVYVILRELPWPELLKPVVSRYEAYFQEKTLKEVSNAYGAIRPAAVANYLGLDTASAEKGDPTFIRKFTACGWTWDENTRLLHPAPITTVTEKDTPRSNELSQILSLIGNFKG</sequence>
<keyword evidence="4" id="KW-0736">Signalosome</keyword>
<evidence type="ECO:0000256" key="3">
    <source>
        <dbReference type="ARBA" id="ARBA00022490"/>
    </source>
</evidence>
<reference evidence="7" key="2">
    <citation type="submission" date="2020-02" db="EMBL/GenBank/DDBJ databases">
        <authorList>
            <person name="Gilchrist C.L.M."/>
            <person name="Chooi Y.-H."/>
        </authorList>
    </citation>
    <scope>NUCLEOTIDE SEQUENCE</scope>
    <source>
        <strain evidence="7">MST-FP2251</strain>
    </source>
</reference>
<name>A0AAD4CWY8_ASPNN</name>
<dbReference type="EMBL" id="VCAU01000004">
    <property type="protein sequence ID" value="KAF9894245.1"/>
    <property type="molecule type" value="Genomic_DNA"/>
</dbReference>
<dbReference type="PANTHER" id="PTHR13339">
    <property type="entry name" value="COP9 SIGNALOSOME COMPLEX SUBUNIT 8"/>
    <property type="match status" value="1"/>
</dbReference>
<keyword evidence="5" id="KW-0539">Nucleus</keyword>
<evidence type="ECO:0000256" key="2">
    <source>
        <dbReference type="ARBA" id="ARBA00004496"/>
    </source>
</evidence>
<evidence type="ECO:0000256" key="5">
    <source>
        <dbReference type="ARBA" id="ARBA00023242"/>
    </source>
</evidence>
<dbReference type="AlphaFoldDB" id="A0AAD4CWY8"/>
<dbReference type="GO" id="GO:0005737">
    <property type="term" value="C:cytoplasm"/>
    <property type="evidence" value="ECO:0007669"/>
    <property type="project" value="UniProtKB-SubCell"/>
</dbReference>
<dbReference type="Pfam" id="PF10075">
    <property type="entry name" value="CSN8_PSD8_EIF3K"/>
    <property type="match status" value="1"/>
</dbReference>
<organism evidence="7 8">
    <name type="scientific">Aspergillus nanangensis</name>
    <dbReference type="NCBI Taxonomy" id="2582783"/>
    <lineage>
        <taxon>Eukaryota</taxon>
        <taxon>Fungi</taxon>
        <taxon>Dikarya</taxon>
        <taxon>Ascomycota</taxon>
        <taxon>Pezizomycotina</taxon>
        <taxon>Eurotiomycetes</taxon>
        <taxon>Eurotiomycetidae</taxon>
        <taxon>Eurotiales</taxon>
        <taxon>Aspergillaceae</taxon>
        <taxon>Aspergillus</taxon>
        <taxon>Aspergillus subgen. Circumdati</taxon>
    </lineage>
</organism>
<comment type="subcellular location">
    <subcellularLocation>
        <location evidence="2">Cytoplasm</location>
    </subcellularLocation>
    <subcellularLocation>
        <location evidence="1">Nucleus</location>
    </subcellularLocation>
</comment>
<keyword evidence="8" id="KW-1185">Reference proteome</keyword>
<dbReference type="PANTHER" id="PTHR13339:SF0">
    <property type="entry name" value="COP9 SIGNALOSOME COMPLEX SUBUNIT 8"/>
    <property type="match status" value="1"/>
</dbReference>